<dbReference type="Proteomes" id="UP000477651">
    <property type="component" value="Unassembled WGS sequence"/>
</dbReference>
<accession>A0A6L9Y951</accession>
<dbReference type="EC" id="2.1.1.298" evidence="5"/>
<keyword evidence="1 5" id="KW-0489">Methyltransferase</keyword>
<keyword evidence="6" id="KW-1185">Reference proteome</keyword>
<dbReference type="GO" id="GO:0032259">
    <property type="term" value="P:methylation"/>
    <property type="evidence" value="ECO:0007669"/>
    <property type="project" value="UniProtKB-KW"/>
</dbReference>
<dbReference type="PROSITE" id="PS00092">
    <property type="entry name" value="N6_MTASE"/>
    <property type="match status" value="1"/>
</dbReference>
<dbReference type="GO" id="GO:0005840">
    <property type="term" value="C:ribosome"/>
    <property type="evidence" value="ECO:0007669"/>
    <property type="project" value="UniProtKB-KW"/>
</dbReference>
<dbReference type="GO" id="GO:0005829">
    <property type="term" value="C:cytosol"/>
    <property type="evidence" value="ECO:0007669"/>
    <property type="project" value="TreeGrafter"/>
</dbReference>
<keyword evidence="3" id="KW-0949">S-adenosyl-L-methionine</keyword>
<dbReference type="NCBIfam" id="TIGR00536">
    <property type="entry name" value="hemK_fam"/>
    <property type="match status" value="1"/>
</dbReference>
<keyword evidence="2 5" id="KW-0808">Transferase</keyword>
<dbReference type="Pfam" id="PF05175">
    <property type="entry name" value="MTS"/>
    <property type="match status" value="1"/>
</dbReference>
<dbReference type="Gene3D" id="3.40.50.150">
    <property type="entry name" value="Vaccinia Virus protein VP39"/>
    <property type="match status" value="1"/>
</dbReference>
<evidence type="ECO:0000259" key="4">
    <source>
        <dbReference type="Pfam" id="PF05175"/>
    </source>
</evidence>
<dbReference type="InterPro" id="IPR017127">
    <property type="entry name" value="Ribosome_uL3_MTase"/>
</dbReference>
<keyword evidence="5" id="KW-0687">Ribonucleoprotein</keyword>
<evidence type="ECO:0000256" key="1">
    <source>
        <dbReference type="ARBA" id="ARBA00022603"/>
    </source>
</evidence>
<dbReference type="InterPro" id="IPR004556">
    <property type="entry name" value="HemK-like"/>
</dbReference>
<dbReference type="GO" id="GO:0003676">
    <property type="term" value="F:nucleic acid binding"/>
    <property type="evidence" value="ECO:0007669"/>
    <property type="project" value="InterPro"/>
</dbReference>
<dbReference type="InterPro" id="IPR029063">
    <property type="entry name" value="SAM-dependent_MTases_sf"/>
</dbReference>
<dbReference type="AlphaFoldDB" id="A0A6L9Y951"/>
<reference evidence="5 6" key="1">
    <citation type="submission" date="2020-02" db="EMBL/GenBank/DDBJ databases">
        <title>Pelistega sp. NLN82 were isolated from wild rodents of the Hainan Island.</title>
        <authorList>
            <person name="Niu N."/>
            <person name="Zhou J."/>
        </authorList>
    </citation>
    <scope>NUCLEOTIDE SEQUENCE [LARGE SCALE GENOMIC DNA]</scope>
    <source>
        <strain evidence="5 6">NLN82</strain>
    </source>
</reference>
<dbReference type="NCBIfam" id="TIGR03533">
    <property type="entry name" value="L3_gln_methyl"/>
    <property type="match status" value="1"/>
</dbReference>
<protein>
    <submittedName>
        <fullName evidence="5">50S ribosomal protein L3 N(5)-glutamine methyltransferase</fullName>
        <ecNumber evidence="5">2.1.1.298</ecNumber>
    </submittedName>
</protein>
<dbReference type="PANTHER" id="PTHR47806">
    <property type="entry name" value="50S RIBOSOMAL PROTEIN L3 GLUTAMINE METHYLTRANSFERASE"/>
    <property type="match status" value="1"/>
</dbReference>
<gene>
    <name evidence="5" type="primary">prmB</name>
    <name evidence="5" type="ORF">F9B74_07950</name>
</gene>
<evidence type="ECO:0000256" key="3">
    <source>
        <dbReference type="ARBA" id="ARBA00022691"/>
    </source>
</evidence>
<dbReference type="GO" id="GO:0036009">
    <property type="term" value="F:protein-glutamine N-methyltransferase activity"/>
    <property type="evidence" value="ECO:0007669"/>
    <property type="project" value="InterPro"/>
</dbReference>
<dbReference type="CDD" id="cd02440">
    <property type="entry name" value="AdoMet_MTases"/>
    <property type="match status" value="1"/>
</dbReference>
<sequence>MSASLNNYDELKTVRDMIRYAVSAFHQAKLYFGHGSDNAWDEAVYLTLFSLHLPLDHLEPFLDARLLQTEKQRCLDLIHQRVEKRVPLAYLTGEAWLQGYRFMVTPDVLVPRSPISELIGEGLQPWIMDPEAPLNILDLCTGSGNLAILAALQFPHAFVDAADISPKALEVAKQNIHLYKLQHQVHLYESDLFDHIPVKLYDVIICNPPYVNSTSMQELPDEYKNEPQLALAGGEDGMDIIRKILYATPNYLTENGFLLLEIGHEYENFLTAFPSITPTLLETETTDESILLLTREDLLMLD</sequence>
<keyword evidence="5" id="KW-0689">Ribosomal protein</keyword>
<comment type="caution">
    <text evidence="5">The sequence shown here is derived from an EMBL/GenBank/DDBJ whole genome shotgun (WGS) entry which is preliminary data.</text>
</comment>
<dbReference type="SUPFAM" id="SSF53335">
    <property type="entry name" value="S-adenosyl-L-methionine-dependent methyltransferases"/>
    <property type="match status" value="1"/>
</dbReference>
<evidence type="ECO:0000313" key="5">
    <source>
        <dbReference type="EMBL" id="NEN76254.1"/>
    </source>
</evidence>
<dbReference type="InterPro" id="IPR002052">
    <property type="entry name" value="DNA_methylase_N6_adenine_CS"/>
</dbReference>
<dbReference type="RefSeq" id="WP_163764718.1">
    <property type="nucleotide sequence ID" value="NZ_JAAGYR010000015.1"/>
</dbReference>
<dbReference type="Gene3D" id="1.10.8.10">
    <property type="entry name" value="DNA helicase RuvA subunit, C-terminal domain"/>
    <property type="match status" value="1"/>
</dbReference>
<dbReference type="PANTHER" id="PTHR47806:SF1">
    <property type="entry name" value="RIBOSOMAL PROTEIN UL3 GLUTAMINE METHYLTRANSFERASE"/>
    <property type="match status" value="1"/>
</dbReference>
<evidence type="ECO:0000313" key="6">
    <source>
        <dbReference type="Proteomes" id="UP000477651"/>
    </source>
</evidence>
<dbReference type="PIRSF" id="PIRSF037167">
    <property type="entry name" value="Mtase_YfcB_prd"/>
    <property type="match status" value="1"/>
</dbReference>
<dbReference type="EMBL" id="JAAGYR010000015">
    <property type="protein sequence ID" value="NEN76254.1"/>
    <property type="molecule type" value="Genomic_DNA"/>
</dbReference>
<name>A0A6L9Y951_9BURK</name>
<proteinExistence type="predicted"/>
<evidence type="ECO:0000256" key="2">
    <source>
        <dbReference type="ARBA" id="ARBA00022679"/>
    </source>
</evidence>
<feature type="domain" description="Methyltransferase small" evidence="4">
    <location>
        <begin position="134"/>
        <end position="215"/>
    </location>
</feature>
<dbReference type="InterPro" id="IPR007848">
    <property type="entry name" value="Small_mtfrase_dom"/>
</dbReference>
<organism evidence="5 6">
    <name type="scientific">Pelistega ratti</name>
    <dbReference type="NCBI Taxonomy" id="2652177"/>
    <lineage>
        <taxon>Bacteria</taxon>
        <taxon>Pseudomonadati</taxon>
        <taxon>Pseudomonadota</taxon>
        <taxon>Betaproteobacteria</taxon>
        <taxon>Burkholderiales</taxon>
        <taxon>Alcaligenaceae</taxon>
        <taxon>Pelistega</taxon>
    </lineage>
</organism>